<comment type="caution">
    <text evidence="2">The sequence shown here is derived from an EMBL/GenBank/DDBJ whole genome shotgun (WGS) entry which is preliminary data.</text>
</comment>
<evidence type="ECO:0000256" key="1">
    <source>
        <dbReference type="SAM" id="MobiDB-lite"/>
    </source>
</evidence>
<sequence>MTITEISAAFASADGMPCTPEIDKQEATAKAVQSIKAKQPVKPSRTKR</sequence>
<dbReference type="EMBL" id="JAWXXV010000001">
    <property type="protein sequence ID" value="MDX5984929.1"/>
    <property type="molecule type" value="Genomic_DNA"/>
</dbReference>
<feature type="region of interest" description="Disordered" evidence="1">
    <location>
        <begin position="25"/>
        <end position="48"/>
    </location>
</feature>
<accession>A0ABU4PQ43</accession>
<reference evidence="2 3" key="1">
    <citation type="submission" date="2023-11" db="EMBL/GenBank/DDBJ databases">
        <title>MicrobeMod: A computational toolkit for identifying prokaryotic methylation and restriction-modification with nanopore sequencing.</title>
        <authorList>
            <person name="Crits-Christoph A."/>
            <person name="Kang S.C."/>
            <person name="Lee H."/>
            <person name="Ostrov N."/>
        </authorList>
    </citation>
    <scope>NUCLEOTIDE SEQUENCE [LARGE SCALE GENOMIC DNA]</scope>
    <source>
        <strain evidence="2 3">ATCC 14820</strain>
    </source>
</reference>
<evidence type="ECO:0000313" key="2">
    <source>
        <dbReference type="EMBL" id="MDX5984929.1"/>
    </source>
</evidence>
<dbReference type="RefSeq" id="WP_154651254.1">
    <property type="nucleotide sequence ID" value="NZ_JAWXXV010000001.1"/>
</dbReference>
<organism evidence="2 3">
    <name type="scientific">Sphingomonas echinoides</name>
    <dbReference type="NCBI Taxonomy" id="59803"/>
    <lineage>
        <taxon>Bacteria</taxon>
        <taxon>Pseudomonadati</taxon>
        <taxon>Pseudomonadota</taxon>
        <taxon>Alphaproteobacteria</taxon>
        <taxon>Sphingomonadales</taxon>
        <taxon>Sphingomonadaceae</taxon>
        <taxon>Sphingomonas</taxon>
    </lineage>
</organism>
<evidence type="ECO:0000313" key="3">
    <source>
        <dbReference type="Proteomes" id="UP001279660"/>
    </source>
</evidence>
<keyword evidence="3" id="KW-1185">Reference proteome</keyword>
<gene>
    <name evidence="2" type="ORF">SIL82_11710</name>
</gene>
<proteinExistence type="predicted"/>
<dbReference type="Proteomes" id="UP001279660">
    <property type="component" value="Unassembled WGS sequence"/>
</dbReference>
<protein>
    <submittedName>
        <fullName evidence="2">Uncharacterized protein</fullName>
    </submittedName>
</protein>
<name>A0ABU4PQ43_9SPHN</name>